<dbReference type="PATRIC" id="fig|710685.3.peg.2365"/>
<reference evidence="1 2" key="1">
    <citation type="submission" date="2011-12" db="EMBL/GenBank/DDBJ databases">
        <title>Complete sequence of Mycobacterium rhodesiae NBB3.</title>
        <authorList>
            <consortium name="US DOE Joint Genome Institute"/>
            <person name="Lucas S."/>
            <person name="Han J."/>
            <person name="Lapidus A."/>
            <person name="Cheng J.-F."/>
            <person name="Goodwin L."/>
            <person name="Pitluck S."/>
            <person name="Peters L."/>
            <person name="Mikhailova N."/>
            <person name="Gu W."/>
            <person name="Detter J.C."/>
            <person name="Han C."/>
            <person name="Tapia R."/>
            <person name="Land M."/>
            <person name="Hauser L."/>
            <person name="Kyrpides N."/>
            <person name="Ivanova N."/>
            <person name="Pagani I."/>
            <person name="Mattes T."/>
            <person name="Holmes A."/>
            <person name="Rutledge P."/>
            <person name="Paulsen I."/>
            <person name="Coleman N."/>
            <person name="Woyke T."/>
        </authorList>
    </citation>
    <scope>NUCLEOTIDE SEQUENCE [LARGE SCALE GENOMIC DNA]</scope>
    <source>
        <strain evidence="1 2">NBB3</strain>
    </source>
</reference>
<proteinExistence type="predicted"/>
<dbReference type="OrthoDB" id="2678460at2"/>
<dbReference type="Proteomes" id="UP000005442">
    <property type="component" value="Chromosome"/>
</dbReference>
<accession>G8RUB0</accession>
<dbReference type="KEGG" id="mrh:MycrhN_2364"/>
<evidence type="ECO:0000313" key="2">
    <source>
        <dbReference type="Proteomes" id="UP000005442"/>
    </source>
</evidence>
<organism evidence="1 2">
    <name type="scientific">Mycolicibacterium rhodesiae (strain NBB3)</name>
    <name type="common">Mycobacterium rhodesiae</name>
    <dbReference type="NCBI Taxonomy" id="710685"/>
    <lineage>
        <taxon>Bacteria</taxon>
        <taxon>Bacillati</taxon>
        <taxon>Actinomycetota</taxon>
        <taxon>Actinomycetes</taxon>
        <taxon>Mycobacteriales</taxon>
        <taxon>Mycobacteriaceae</taxon>
        <taxon>Mycolicibacterium</taxon>
    </lineage>
</organism>
<keyword evidence="2" id="KW-1185">Reference proteome</keyword>
<dbReference type="HOGENOM" id="CLU_164599_0_0_11"/>
<sequence length="122" mass="13795">MAEAGVWVVWGIPTRGRETQALAFLKDKLTGYLEELKRDGRIERFDAVILKPRSNELGGFVLIQGTRQQIDGLRQDKQFETYAFQVQAIADHVNIYEAWVGDGLPYAFGLYEDALRDAGLMS</sequence>
<dbReference type="RefSeq" id="WP_014210765.1">
    <property type="nucleotide sequence ID" value="NC_016604.1"/>
</dbReference>
<protein>
    <submittedName>
        <fullName evidence="1">Uncharacterized protein</fullName>
    </submittedName>
</protein>
<evidence type="ECO:0000313" key="1">
    <source>
        <dbReference type="EMBL" id="AEV72953.1"/>
    </source>
</evidence>
<dbReference type="eggNOG" id="ENOG502ZSIU">
    <property type="taxonomic scope" value="Bacteria"/>
</dbReference>
<dbReference type="EMBL" id="CP003169">
    <property type="protein sequence ID" value="AEV72953.1"/>
    <property type="molecule type" value="Genomic_DNA"/>
</dbReference>
<gene>
    <name evidence="1" type="ordered locus">MycrhN_2364</name>
</gene>
<name>G8RUB0_MYCRN</name>
<dbReference type="AlphaFoldDB" id="G8RUB0"/>
<dbReference type="STRING" id="710685.MycrhN_2364"/>